<sequence>LNREPFKYVNLKLDGNDKALLKSGNAHFSLIDPSKLSLLTKANSKIEVSLDLIASVSKRAALKVDSPKFNLVHEGDIDLNVVNRRILWKSYTKKDNREYKFNADIARKGSLISLQKITPERTSSVQYSRNGDKIDITLDTEFIEGKIEGDRRAGKIHLKNKEKNYELESTYKYENNRLVIESVSSNNAKLEAVISRKEPSRLVLETPNTKANLDLDLTAPVKTLKFNFDNPRYQKVIDAEVE</sequence>
<accession>A7XZH6</accession>
<proteinExistence type="evidence at transcript level"/>
<reference evidence="1" key="1">
    <citation type="submission" date="2007-08" db="EMBL/GenBank/DDBJ databases">
        <title>Isolation and characterization of group 14 allergen from Aleuroglyphus ovatus.</title>
        <authorList>
            <person name="Tan C.L."/>
            <person name="Chew F.T."/>
        </authorList>
    </citation>
    <scope>NUCLEOTIDE SEQUENCE</scope>
</reference>
<feature type="non-terminal residue" evidence="1">
    <location>
        <position position="1"/>
    </location>
</feature>
<evidence type="ECO:0000313" key="1">
    <source>
        <dbReference type="EMBL" id="ABU97462.1"/>
    </source>
</evidence>
<dbReference type="EMBL" id="EU106611">
    <property type="protein sequence ID" value="ABU97462.1"/>
    <property type="molecule type" value="mRNA"/>
</dbReference>
<name>A7XZH6_ALEOV</name>
<feature type="non-terminal residue" evidence="1">
    <location>
        <position position="242"/>
    </location>
</feature>
<organism evidence="1">
    <name type="scientific">Aleuroglyphus ovatus</name>
    <name type="common">Brown-legged grain mite</name>
    <name type="synonym">Tyroglyphus ovatus</name>
    <dbReference type="NCBI Taxonomy" id="212130"/>
    <lineage>
        <taxon>Eukaryota</taxon>
        <taxon>Metazoa</taxon>
        <taxon>Ecdysozoa</taxon>
        <taxon>Arthropoda</taxon>
        <taxon>Chelicerata</taxon>
        <taxon>Arachnida</taxon>
        <taxon>Acari</taxon>
        <taxon>Acariformes</taxon>
        <taxon>Sarcoptiformes</taxon>
        <taxon>Astigmata</taxon>
        <taxon>Acaroidea</taxon>
        <taxon>Acaridae</taxon>
        <taxon>Tyrophaginae</taxon>
        <taxon>Aleuroglyphus</taxon>
    </lineage>
</organism>
<dbReference type="AlphaFoldDB" id="A7XZH6"/>
<protein>
    <submittedName>
        <fullName evidence="1">Allergen Ale o 14 Mag 1</fullName>
    </submittedName>
</protein>